<proteinExistence type="predicted"/>
<accession>A0A0B4XHM9</accession>
<gene>
    <name evidence="1" type="ORF">RGR602_PC02070</name>
</gene>
<dbReference type="RefSeq" id="WP_052451878.1">
    <property type="nucleotide sequence ID" value="NZ_CP006880.1"/>
</dbReference>
<keyword evidence="1" id="KW-0614">Plasmid</keyword>
<dbReference type="KEGG" id="rga:RGR602_PC02070"/>
<dbReference type="EMBL" id="CP006880">
    <property type="protein sequence ID" value="AJD46093.1"/>
    <property type="molecule type" value="Genomic_DNA"/>
</dbReference>
<reference evidence="1 2" key="1">
    <citation type="submission" date="2013-11" db="EMBL/GenBank/DDBJ databases">
        <title>Complete genome sequence of Rhizobium gallicum bv. gallicum R602.</title>
        <authorList>
            <person name="Bustos P."/>
            <person name="Santamaria R.I."/>
            <person name="Lozano L."/>
            <person name="Acosta J.L."/>
            <person name="Ormeno-Orrillo E."/>
            <person name="Rogel M.A."/>
            <person name="Romero D."/>
            <person name="Cevallos M.A."/>
            <person name="Martinez-Romero E."/>
            <person name="Gonzalez V."/>
        </authorList>
    </citation>
    <scope>NUCLEOTIDE SEQUENCE [LARGE SCALE GENOMIC DNA]</scope>
    <source>
        <strain evidence="1 2">R602</strain>
        <plasmid evidence="1 2">pRgalR602c</plasmid>
    </source>
</reference>
<organism evidence="1 2">
    <name type="scientific">Rhizobium gallicum bv. gallicum R602sp</name>
    <dbReference type="NCBI Taxonomy" id="1041138"/>
    <lineage>
        <taxon>Bacteria</taxon>
        <taxon>Pseudomonadati</taxon>
        <taxon>Pseudomonadota</taxon>
        <taxon>Alphaproteobacteria</taxon>
        <taxon>Hyphomicrobiales</taxon>
        <taxon>Rhizobiaceae</taxon>
        <taxon>Rhizobium/Agrobacterium group</taxon>
        <taxon>Rhizobium</taxon>
    </lineage>
</organism>
<dbReference type="Proteomes" id="UP000031368">
    <property type="component" value="Plasmid pRgalR602c"/>
</dbReference>
<name>A0A0B4XHM9_9HYPH</name>
<evidence type="ECO:0008006" key="3">
    <source>
        <dbReference type="Google" id="ProtNLM"/>
    </source>
</evidence>
<evidence type="ECO:0000313" key="1">
    <source>
        <dbReference type="EMBL" id="AJD46093.1"/>
    </source>
</evidence>
<dbReference type="HOGENOM" id="CLU_213357_0_0_5"/>
<geneLocation type="plasmid" evidence="1 2">
    <name>pRgalR602c</name>
</geneLocation>
<evidence type="ECO:0000313" key="2">
    <source>
        <dbReference type="Proteomes" id="UP000031368"/>
    </source>
</evidence>
<dbReference type="Gene3D" id="3.40.630.30">
    <property type="match status" value="1"/>
</dbReference>
<protein>
    <recommendedName>
        <fullName evidence="3">GCN5-related N-acetyltransferase protein</fullName>
    </recommendedName>
</protein>
<dbReference type="AlphaFoldDB" id="A0A0B4XHM9"/>
<sequence>MINAAEILGIRGVLVHAISDDARAFYEAVGFLPSPSDPMMLLVGLHDLNNALTS</sequence>
<keyword evidence="2" id="KW-1185">Reference proteome</keyword>